<accession>A0AAN7LIS5</accession>
<reference evidence="2 3" key="1">
    <citation type="journal article" date="2023" name="Hortic Res">
        <title>Pangenome of water caltrop reveals structural variations and asymmetric subgenome divergence after allopolyploidization.</title>
        <authorList>
            <person name="Zhang X."/>
            <person name="Chen Y."/>
            <person name="Wang L."/>
            <person name="Yuan Y."/>
            <person name="Fang M."/>
            <person name="Shi L."/>
            <person name="Lu R."/>
            <person name="Comes H.P."/>
            <person name="Ma Y."/>
            <person name="Chen Y."/>
            <person name="Huang G."/>
            <person name="Zhou Y."/>
            <person name="Zheng Z."/>
            <person name="Qiu Y."/>
        </authorList>
    </citation>
    <scope>NUCLEOTIDE SEQUENCE [LARGE SCALE GENOMIC DNA]</scope>
    <source>
        <strain evidence="2">F231</strain>
    </source>
</reference>
<feature type="region of interest" description="Disordered" evidence="1">
    <location>
        <begin position="68"/>
        <end position="100"/>
    </location>
</feature>
<dbReference type="AlphaFoldDB" id="A0AAN7LIS5"/>
<evidence type="ECO:0000313" key="2">
    <source>
        <dbReference type="EMBL" id="KAK4781476.1"/>
    </source>
</evidence>
<protein>
    <submittedName>
        <fullName evidence="2">Uncharacterized protein</fullName>
    </submittedName>
</protein>
<evidence type="ECO:0000256" key="1">
    <source>
        <dbReference type="SAM" id="MobiDB-lite"/>
    </source>
</evidence>
<sequence length="100" mass="10687">MGSTVLWPTAEGGKRAPKLSWPSTRHELTLDLIAAAITLRLESPPSNHLQAAPVSPQPLQWGPWAEVGKDSSTCTGEELRSHSSSPSTPPSHCPTGLLFH</sequence>
<keyword evidence="3" id="KW-1185">Reference proteome</keyword>
<comment type="caution">
    <text evidence="2">The sequence shown here is derived from an EMBL/GenBank/DDBJ whole genome shotgun (WGS) entry which is preliminary data.</text>
</comment>
<name>A0AAN7LIS5_TRANT</name>
<feature type="region of interest" description="Disordered" evidence="1">
    <location>
        <begin position="1"/>
        <end position="20"/>
    </location>
</feature>
<gene>
    <name evidence="2" type="ORF">SAY86_015578</name>
</gene>
<organism evidence="2 3">
    <name type="scientific">Trapa natans</name>
    <name type="common">Water chestnut</name>
    <dbReference type="NCBI Taxonomy" id="22666"/>
    <lineage>
        <taxon>Eukaryota</taxon>
        <taxon>Viridiplantae</taxon>
        <taxon>Streptophyta</taxon>
        <taxon>Embryophyta</taxon>
        <taxon>Tracheophyta</taxon>
        <taxon>Spermatophyta</taxon>
        <taxon>Magnoliopsida</taxon>
        <taxon>eudicotyledons</taxon>
        <taxon>Gunneridae</taxon>
        <taxon>Pentapetalae</taxon>
        <taxon>rosids</taxon>
        <taxon>malvids</taxon>
        <taxon>Myrtales</taxon>
        <taxon>Lythraceae</taxon>
        <taxon>Trapa</taxon>
    </lineage>
</organism>
<dbReference type="Proteomes" id="UP001346149">
    <property type="component" value="Unassembled WGS sequence"/>
</dbReference>
<proteinExistence type="predicted"/>
<evidence type="ECO:0000313" key="3">
    <source>
        <dbReference type="Proteomes" id="UP001346149"/>
    </source>
</evidence>
<dbReference type="EMBL" id="JAXQNO010000016">
    <property type="protein sequence ID" value="KAK4781476.1"/>
    <property type="molecule type" value="Genomic_DNA"/>
</dbReference>